<protein>
    <submittedName>
        <fullName evidence="2">Uncharacterized protein</fullName>
    </submittedName>
</protein>
<dbReference type="Proteomes" id="UP000030645">
    <property type="component" value="Unassembled WGS sequence"/>
</dbReference>
<feature type="region of interest" description="Disordered" evidence="1">
    <location>
        <begin position="121"/>
        <end position="155"/>
    </location>
</feature>
<feature type="region of interest" description="Disordered" evidence="1">
    <location>
        <begin position="1"/>
        <end position="20"/>
    </location>
</feature>
<proteinExistence type="predicted"/>
<dbReference type="AlphaFoldDB" id="W9QVV6"/>
<feature type="compositionally biased region" description="Polar residues" evidence="1">
    <location>
        <begin position="42"/>
        <end position="72"/>
    </location>
</feature>
<accession>W9QVV6</accession>
<name>W9QVV6_9ROSA</name>
<sequence>MPLPVAADLTQEDFRGSPSPLYYQRHVLSNEIAEESADHDTGSSSLYDSPITHNNIMSNMGTDDATSSNADLSSAPGPSSSSRDCTTSMSNDESKPYGIPDPFDPKKVLDNAHFMDEHKIQHQRHASPAMTPRRVMSARHHHHCDPRMVSNEHLL</sequence>
<feature type="compositionally biased region" description="Low complexity" evidence="1">
    <location>
        <begin position="73"/>
        <end position="90"/>
    </location>
</feature>
<keyword evidence="3" id="KW-1185">Reference proteome</keyword>
<feature type="region of interest" description="Disordered" evidence="1">
    <location>
        <begin position="33"/>
        <end position="108"/>
    </location>
</feature>
<evidence type="ECO:0000313" key="3">
    <source>
        <dbReference type="Proteomes" id="UP000030645"/>
    </source>
</evidence>
<dbReference type="EMBL" id="KE344236">
    <property type="protein sequence ID" value="EXB55377.1"/>
    <property type="molecule type" value="Genomic_DNA"/>
</dbReference>
<gene>
    <name evidence="2" type="ORF">L484_016744</name>
</gene>
<dbReference type="STRING" id="981085.W9QVV6"/>
<reference evidence="3" key="1">
    <citation type="submission" date="2013-01" db="EMBL/GenBank/DDBJ databases">
        <title>Draft Genome Sequence of a Mulberry Tree, Morus notabilis C.K. Schneid.</title>
        <authorList>
            <person name="He N."/>
            <person name="Zhao S."/>
        </authorList>
    </citation>
    <scope>NUCLEOTIDE SEQUENCE</scope>
</reference>
<evidence type="ECO:0000313" key="2">
    <source>
        <dbReference type="EMBL" id="EXB55377.1"/>
    </source>
</evidence>
<organism evidence="2 3">
    <name type="scientific">Morus notabilis</name>
    <dbReference type="NCBI Taxonomy" id="981085"/>
    <lineage>
        <taxon>Eukaryota</taxon>
        <taxon>Viridiplantae</taxon>
        <taxon>Streptophyta</taxon>
        <taxon>Embryophyta</taxon>
        <taxon>Tracheophyta</taxon>
        <taxon>Spermatophyta</taxon>
        <taxon>Magnoliopsida</taxon>
        <taxon>eudicotyledons</taxon>
        <taxon>Gunneridae</taxon>
        <taxon>Pentapetalae</taxon>
        <taxon>rosids</taxon>
        <taxon>fabids</taxon>
        <taxon>Rosales</taxon>
        <taxon>Moraceae</taxon>
        <taxon>Moreae</taxon>
        <taxon>Morus</taxon>
    </lineage>
</organism>
<evidence type="ECO:0000256" key="1">
    <source>
        <dbReference type="SAM" id="MobiDB-lite"/>
    </source>
</evidence>